<evidence type="ECO:0000256" key="1">
    <source>
        <dbReference type="ARBA" id="ARBA00001966"/>
    </source>
</evidence>
<evidence type="ECO:0000256" key="6">
    <source>
        <dbReference type="ARBA" id="ARBA00022806"/>
    </source>
</evidence>
<dbReference type="GO" id="GO:0005524">
    <property type="term" value="F:ATP binding"/>
    <property type="evidence" value="ECO:0007669"/>
    <property type="project" value="UniProtKB-KW"/>
</dbReference>
<evidence type="ECO:0000256" key="10">
    <source>
        <dbReference type="ARBA" id="ARBA00023235"/>
    </source>
</evidence>
<comment type="cofactor">
    <cofactor evidence="1">
        <name>[4Fe-4S] cluster</name>
        <dbReference type="ChEBI" id="CHEBI:49883"/>
    </cofactor>
</comment>
<reference evidence="14 15" key="1">
    <citation type="journal article" date="2012" name="BMC Genomics">
        <title>Comparative genomic analysis of human infective Trypanosoma cruzi lineages with the bat-restricted subspecies T. cruzi marinkellei.</title>
        <authorList>
            <person name="Franzen O."/>
            <person name="Talavera-Lopez C."/>
            <person name="Ochaya S."/>
            <person name="Butler C.E."/>
            <person name="Messenger L.A."/>
            <person name="Lewis M.D."/>
            <person name="Llewellyn M.S."/>
            <person name="Marinkelle C.J."/>
            <person name="Tyler K.M."/>
            <person name="Miles M.A."/>
            <person name="Andersson B."/>
        </authorList>
    </citation>
    <scope>NUCLEOTIDE SEQUENCE [LARGE SCALE GENOMIC DNA]</scope>
    <source>
        <strain evidence="14 15">B7</strain>
    </source>
</reference>
<dbReference type="OrthoDB" id="267079at2759"/>
<feature type="region of interest" description="Disordered" evidence="11">
    <location>
        <begin position="153"/>
        <end position="195"/>
    </location>
</feature>
<dbReference type="GO" id="GO:0046872">
    <property type="term" value="F:metal ion binding"/>
    <property type="evidence" value="ECO:0007669"/>
    <property type="project" value="UniProtKB-KW"/>
</dbReference>
<comment type="similarity">
    <text evidence="2">Belongs to the DEAD box helicase family. DEAH subfamily. DDX11/CHL1 sub-subfamily.</text>
</comment>
<dbReference type="InterPro" id="IPR014013">
    <property type="entry name" value="Helic_SF1/SF2_ATP-bd_DinG/Rad3"/>
</dbReference>
<keyword evidence="3" id="KW-0479">Metal-binding</keyword>
<dbReference type="Pfam" id="PF06733">
    <property type="entry name" value="DEAD_2"/>
    <property type="match status" value="1"/>
</dbReference>
<comment type="caution">
    <text evidence="14">The sequence shown here is derived from an EMBL/GenBank/DDBJ whole genome shotgun (WGS) entry which is preliminary data.</text>
</comment>
<dbReference type="SUPFAM" id="SSF52540">
    <property type="entry name" value="P-loop containing nucleoside triphosphate hydrolases"/>
    <property type="match status" value="1"/>
</dbReference>
<keyword evidence="9" id="KW-0411">Iron-sulfur</keyword>
<dbReference type="GO" id="GO:0003677">
    <property type="term" value="F:DNA binding"/>
    <property type="evidence" value="ECO:0007669"/>
    <property type="project" value="InterPro"/>
</dbReference>
<dbReference type="Pfam" id="PF13307">
    <property type="entry name" value="Helicase_C_2"/>
    <property type="match status" value="1"/>
</dbReference>
<evidence type="ECO:0000256" key="4">
    <source>
        <dbReference type="ARBA" id="ARBA00022741"/>
    </source>
</evidence>
<evidence type="ECO:0000256" key="11">
    <source>
        <dbReference type="SAM" id="MobiDB-lite"/>
    </source>
</evidence>
<dbReference type="GO" id="GO:0051536">
    <property type="term" value="F:iron-sulfur cluster binding"/>
    <property type="evidence" value="ECO:0007669"/>
    <property type="project" value="UniProtKB-KW"/>
</dbReference>
<evidence type="ECO:0000313" key="14">
    <source>
        <dbReference type="EMBL" id="EKF32865.1"/>
    </source>
</evidence>
<dbReference type="PANTHER" id="PTHR11472">
    <property type="entry name" value="DNA REPAIR DEAD HELICASE RAD3/XP-D SUBFAMILY MEMBER"/>
    <property type="match status" value="1"/>
</dbReference>
<dbReference type="SMART" id="SM00488">
    <property type="entry name" value="DEXDc2"/>
    <property type="match status" value="1"/>
</dbReference>
<gene>
    <name evidence="14" type="ORF">MOQ_003280</name>
</gene>
<dbReference type="InterPro" id="IPR006555">
    <property type="entry name" value="ATP-dep_Helicase_C"/>
</dbReference>
<name>K2N0F1_TRYCR</name>
<dbReference type="GO" id="GO:0003678">
    <property type="term" value="F:DNA helicase activity"/>
    <property type="evidence" value="ECO:0007669"/>
    <property type="project" value="InterPro"/>
</dbReference>
<keyword evidence="4" id="KW-0547">Nucleotide-binding</keyword>
<keyword evidence="6 14" id="KW-0347">Helicase</keyword>
<dbReference type="PROSITE" id="PS51193">
    <property type="entry name" value="HELICASE_ATP_BIND_2"/>
    <property type="match status" value="1"/>
</dbReference>
<dbReference type="InterPro" id="IPR010614">
    <property type="entry name" value="RAD3-like_helicase_DEAD"/>
</dbReference>
<proteinExistence type="inferred from homology"/>
<dbReference type="EMBL" id="AHKC01009547">
    <property type="protein sequence ID" value="EKF32865.1"/>
    <property type="molecule type" value="Genomic_DNA"/>
</dbReference>
<dbReference type="InterPro" id="IPR045028">
    <property type="entry name" value="DinG/Rad3-like"/>
</dbReference>
<evidence type="ECO:0000256" key="12">
    <source>
        <dbReference type="SAM" id="Phobius"/>
    </source>
</evidence>
<keyword evidence="10" id="KW-0413">Isomerase</keyword>
<evidence type="ECO:0000256" key="8">
    <source>
        <dbReference type="ARBA" id="ARBA00023004"/>
    </source>
</evidence>
<evidence type="ECO:0000256" key="9">
    <source>
        <dbReference type="ARBA" id="ARBA00023014"/>
    </source>
</evidence>
<dbReference type="GO" id="GO:0016818">
    <property type="term" value="F:hydrolase activity, acting on acid anhydrides, in phosphorus-containing anhydrides"/>
    <property type="evidence" value="ECO:0007669"/>
    <property type="project" value="InterPro"/>
</dbReference>
<feature type="domain" description="Helicase ATP-binding" evidence="13">
    <location>
        <begin position="92"/>
        <end position="578"/>
    </location>
</feature>
<evidence type="ECO:0000256" key="5">
    <source>
        <dbReference type="ARBA" id="ARBA00022801"/>
    </source>
</evidence>
<dbReference type="AlphaFoldDB" id="K2N0F1"/>
<sequence>MCKSPLTSYDDIFFSFFFFAWFFIWTKQQLFISNDVLYLFLFTFILLFSPPFYPLSFSLSLFLSLVILNDISMCMAMPCHRCMGSEVMYDAGSFRVPFPFQPYPLQLHAMGAIRDGLAAGDVVVLESPTGTGKTQVLLNSVLSHVFEPVLNTEGEEKASPQKQSLPSLENAAPSPPSAEVVGRGHKRRRRQTTSVTKQMKAATKEADEDAFLLEQNTYGEACERQRQHKMMGGASSSLSSSSSSIGSVKEEEENVAEWEPFLLALQKPKVYFCSRTHTQLQQLTEELRRTVFAKYPVRPRRRKHVVIGSEQMEEPLEPSLDEAPHMLRYVHVAGRQQLCINSLLKNAAGNNNERLNELCLEAMKYEYSKEGREARKENEIRNKSVSLPDIEENVPLGEVPKGCGYCRRERLKILRDYVDIAPRGISEMREIGQRVGACPFLATRELLRGADVVLIPYSYLVSPEMRHALLSGTATNEYETVANMEEAMTDQGFDGTVAASHVHNDMTLRRESILPPNFTGDVVAVDEAHNLVDFCRSATSSTVSEVDLSLVRRLLDAYYTRYEKRLLTRNKQRIREMVLFVDKLLKYFHMNSLTQTTSVAVEVGNFSSFVFDAHVDNVNVYRFLAFLNDSRLLTKLHGFVAFLSMQKKEHADQQQHVPIPLGPIKQNGGIRHSAGSDTLRDGSEDSSLLTFEHDSKSVTSALYRFDAFLRWYSRSDEYTRVVLRRVPVEKGIKSTETVVLQLLQLEPGTHTLFPLLRQVQAAVLAGGTMKPLALTCDLLLRPPHPCVASSAPTDEKNGMVNLENNPRQSLTEKKVCFIEEGHIVPSSSIAVFTLGAGPSGHRVELQHATRHQWNRQFEEIAAALLNFCRVIPDGVIVFFASYDVEELFHGFLQGSGFYDKINEVKRIFRESGRLSSSNVATNSGVEGKSSSHAVDVMLAEYTRWIGTAGSGGALLFAVMGGKLSEGINFNDELGRAVIVVGLPYANPSDVELQLYLSHIANTRLLRDATSAASKSLAVDTVKTDGSPPFNSSAEWSLFTDLCIRTVNQSMGRCIRHADDYAIAILFDARYGERPDIRRRIASWMQPSIHVTRNFGECFRGVRDFFLARRRTPVAENVLCDSHRH</sequence>
<dbReference type="GO" id="GO:0005634">
    <property type="term" value="C:nucleus"/>
    <property type="evidence" value="ECO:0007669"/>
    <property type="project" value="TreeGrafter"/>
</dbReference>
<evidence type="ECO:0000256" key="3">
    <source>
        <dbReference type="ARBA" id="ARBA00022723"/>
    </source>
</evidence>
<evidence type="ECO:0000259" key="13">
    <source>
        <dbReference type="PROSITE" id="PS51193"/>
    </source>
</evidence>
<keyword evidence="8" id="KW-0408">Iron</keyword>
<keyword evidence="12" id="KW-0812">Transmembrane</keyword>
<keyword evidence="12" id="KW-0472">Membrane</keyword>
<keyword evidence="12" id="KW-1133">Transmembrane helix</keyword>
<protein>
    <submittedName>
        <fullName evidence="14">DNA repair helicase, putative</fullName>
    </submittedName>
</protein>
<dbReference type="GO" id="GO:0006139">
    <property type="term" value="P:nucleobase-containing compound metabolic process"/>
    <property type="evidence" value="ECO:0007669"/>
    <property type="project" value="InterPro"/>
</dbReference>
<dbReference type="Proteomes" id="UP000007350">
    <property type="component" value="Unassembled WGS sequence"/>
</dbReference>
<keyword evidence="5" id="KW-0378">Hydrolase</keyword>
<keyword evidence="15" id="KW-1185">Reference proteome</keyword>
<keyword evidence="7" id="KW-0067">ATP-binding</keyword>
<dbReference type="InterPro" id="IPR027417">
    <property type="entry name" value="P-loop_NTPase"/>
</dbReference>
<dbReference type="InterPro" id="IPR006554">
    <property type="entry name" value="Helicase-like_DEXD_c2"/>
</dbReference>
<dbReference type="PANTHER" id="PTHR11472:SF41">
    <property type="entry name" value="ATP-DEPENDENT DNA HELICASE DDX11-RELATED"/>
    <property type="match status" value="1"/>
</dbReference>
<dbReference type="Gene3D" id="3.40.50.300">
    <property type="entry name" value="P-loop containing nucleotide triphosphate hydrolases"/>
    <property type="match status" value="3"/>
</dbReference>
<dbReference type="GO" id="GO:0034085">
    <property type="term" value="P:establishment of sister chromatid cohesion"/>
    <property type="evidence" value="ECO:0007669"/>
    <property type="project" value="TreeGrafter"/>
</dbReference>
<accession>K2N0F1</accession>
<organism evidence="14 15">
    <name type="scientific">Trypanosoma cruzi marinkellei</name>
    <dbReference type="NCBI Taxonomy" id="85056"/>
    <lineage>
        <taxon>Eukaryota</taxon>
        <taxon>Discoba</taxon>
        <taxon>Euglenozoa</taxon>
        <taxon>Kinetoplastea</taxon>
        <taxon>Metakinetoplastina</taxon>
        <taxon>Trypanosomatida</taxon>
        <taxon>Trypanosomatidae</taxon>
        <taxon>Trypanosoma</taxon>
        <taxon>Schizotrypanum</taxon>
    </lineage>
</organism>
<feature type="transmembrane region" description="Helical" evidence="12">
    <location>
        <begin position="36"/>
        <end position="53"/>
    </location>
</feature>
<dbReference type="SMART" id="SM00491">
    <property type="entry name" value="HELICc2"/>
    <property type="match status" value="1"/>
</dbReference>
<evidence type="ECO:0000313" key="15">
    <source>
        <dbReference type="Proteomes" id="UP000007350"/>
    </source>
</evidence>
<evidence type="ECO:0000256" key="7">
    <source>
        <dbReference type="ARBA" id="ARBA00022840"/>
    </source>
</evidence>
<evidence type="ECO:0000256" key="2">
    <source>
        <dbReference type="ARBA" id="ARBA00008435"/>
    </source>
</evidence>
<feature type="transmembrane region" description="Helical" evidence="12">
    <location>
        <begin position="6"/>
        <end position="24"/>
    </location>
</feature>